<evidence type="ECO:0000313" key="2">
    <source>
        <dbReference type="Proteomes" id="UP000325289"/>
    </source>
</evidence>
<evidence type="ECO:0000313" key="1">
    <source>
        <dbReference type="EMBL" id="SFD74140.1"/>
    </source>
</evidence>
<proteinExistence type="predicted"/>
<name>A0A1I1V1I7_9RHOB</name>
<dbReference type="Pfam" id="PF07799">
    <property type="entry name" value="DUF1643"/>
    <property type="match status" value="1"/>
</dbReference>
<sequence length="173" mass="18780">MITRRHEAGGTRSEALYSPCGRYRYGLARTWDAQAAPVLFVMLNPSTATEMANDPTIHRCETRARTMGAGGVKIANLFAWRATRPADLRCAEDPEGPENAALLADWAGGAAMTVAAWGVHGAWRGAGPALARRLGPLWHLGLTRDGHPRHPLYVAYRVTPEPWPAAERYPVGG</sequence>
<keyword evidence="2" id="KW-1185">Reference proteome</keyword>
<evidence type="ECO:0008006" key="3">
    <source>
        <dbReference type="Google" id="ProtNLM"/>
    </source>
</evidence>
<accession>A0A1I1V1I7</accession>
<dbReference type="AlphaFoldDB" id="A0A1I1V1I7"/>
<dbReference type="InterPro" id="IPR012441">
    <property type="entry name" value="DUF1643"/>
</dbReference>
<dbReference type="Proteomes" id="UP000325289">
    <property type="component" value="Unassembled WGS sequence"/>
</dbReference>
<dbReference type="EMBL" id="FOMS01000002">
    <property type="protein sequence ID" value="SFD74140.1"/>
    <property type="molecule type" value="Genomic_DNA"/>
</dbReference>
<dbReference type="OrthoDB" id="9807577at2"/>
<reference evidence="1 2" key="1">
    <citation type="submission" date="2016-10" db="EMBL/GenBank/DDBJ databases">
        <authorList>
            <person name="Varghese N."/>
            <person name="Submissions S."/>
        </authorList>
    </citation>
    <scope>NUCLEOTIDE SEQUENCE [LARGE SCALE GENOMIC DNA]</scope>
    <source>
        <strain evidence="2">YIM D21,KCTC 23444,ACCC 10710</strain>
    </source>
</reference>
<protein>
    <recommendedName>
        <fullName evidence="3">DUF1643 domain-containing protein</fullName>
    </recommendedName>
</protein>
<organism evidence="1 2">
    <name type="scientific">Roseivivax sediminis</name>
    <dbReference type="NCBI Taxonomy" id="936889"/>
    <lineage>
        <taxon>Bacteria</taxon>
        <taxon>Pseudomonadati</taxon>
        <taxon>Pseudomonadota</taxon>
        <taxon>Alphaproteobacteria</taxon>
        <taxon>Rhodobacterales</taxon>
        <taxon>Roseobacteraceae</taxon>
        <taxon>Roseivivax</taxon>
    </lineage>
</organism>
<gene>
    <name evidence="1" type="ORF">SAMN04515678_102510</name>
</gene>
<dbReference type="RefSeq" id="WP_149754870.1">
    <property type="nucleotide sequence ID" value="NZ_FOMS01000002.1"/>
</dbReference>